<gene>
    <name evidence="5" type="ORF">B4915_07265</name>
</gene>
<dbReference type="InterPro" id="IPR001188">
    <property type="entry name" value="Sperm_putr-bd"/>
</dbReference>
<dbReference type="GO" id="GO:0042597">
    <property type="term" value="C:periplasmic space"/>
    <property type="evidence" value="ECO:0007669"/>
    <property type="project" value="UniProtKB-SubCell"/>
</dbReference>
<proteinExistence type="predicted"/>
<dbReference type="Proteomes" id="UP000238650">
    <property type="component" value="Unassembled WGS sequence"/>
</dbReference>
<evidence type="ECO:0000256" key="2">
    <source>
        <dbReference type="ARBA" id="ARBA00022448"/>
    </source>
</evidence>
<dbReference type="GO" id="GO:0015846">
    <property type="term" value="P:polyamine transport"/>
    <property type="evidence" value="ECO:0007669"/>
    <property type="project" value="InterPro"/>
</dbReference>
<keyword evidence="6" id="KW-1185">Reference proteome</keyword>
<comment type="caution">
    <text evidence="5">The sequence shown here is derived from an EMBL/GenBank/DDBJ whole genome shotgun (WGS) entry which is preliminary data.</text>
</comment>
<dbReference type="InterPro" id="IPR006311">
    <property type="entry name" value="TAT_signal"/>
</dbReference>
<keyword evidence="4" id="KW-0574">Periplasm</keyword>
<sequence length="401" mass="44026">MPRQPEDPIVRSIVSMIRGAQLSRRQLLRGAAVGAAGAGALSLASCGTGGGGGGGEAGTVTWANWTYYMDFDEASGTWPSLEQFSKETGIAVDYLEDIDDNNTFFGKIKDALQLGQDTGYDTVTFTDWMNGRLVLAEQVQEFDYANLPNVEANLIPAQRDALDVDPGRKYTIPWQMPTTGWAWNKEAVPNGLKTLDDFLAPELKGKVGVLTEMRDTMGLILSGLGYDPSGKWGDKEYDEAIAWLDDAIQSGQITQVKGNSYTQDLETGATLAAFVWTGDVVMLNAEQDDQWTVEFPESGGMIASDSFTVPNGTSAEQKKLVEELINFYYQPDIAAQVADYVQYVTPVQGAQEAMEQVNPDNVDNPAIFPSETDWQHLHAFRTLTAEEDNRYSEMFQKVMGL</sequence>
<dbReference type="CDD" id="cd13590">
    <property type="entry name" value="PBP2_PotD_PotF_like"/>
    <property type="match status" value="1"/>
</dbReference>
<dbReference type="RefSeq" id="WP_105805161.1">
    <property type="nucleotide sequence ID" value="NZ_MWZD01000017.1"/>
</dbReference>
<dbReference type="AlphaFoldDB" id="A0A2S9QM80"/>
<evidence type="ECO:0000256" key="3">
    <source>
        <dbReference type="ARBA" id="ARBA00022729"/>
    </source>
</evidence>
<accession>A0A2S9QM80</accession>
<name>A0A2S9QM80_9MICO</name>
<dbReference type="PANTHER" id="PTHR30222">
    <property type="entry name" value="SPERMIDINE/PUTRESCINE-BINDING PERIPLASMIC PROTEIN"/>
    <property type="match status" value="1"/>
</dbReference>
<protein>
    <submittedName>
        <fullName evidence="5">Polyamine ABC transporter substrate-binding protein</fullName>
    </submittedName>
</protein>
<keyword evidence="3" id="KW-0732">Signal</keyword>
<evidence type="ECO:0000313" key="5">
    <source>
        <dbReference type="EMBL" id="PRI10696.1"/>
    </source>
</evidence>
<organism evidence="5 6">
    <name type="scientific">Leucobacter massiliensis</name>
    <dbReference type="NCBI Taxonomy" id="1686285"/>
    <lineage>
        <taxon>Bacteria</taxon>
        <taxon>Bacillati</taxon>
        <taxon>Actinomycetota</taxon>
        <taxon>Actinomycetes</taxon>
        <taxon>Micrococcales</taxon>
        <taxon>Microbacteriaceae</taxon>
        <taxon>Leucobacter</taxon>
    </lineage>
</organism>
<evidence type="ECO:0000256" key="1">
    <source>
        <dbReference type="ARBA" id="ARBA00004418"/>
    </source>
</evidence>
<dbReference type="PRINTS" id="PR00909">
    <property type="entry name" value="SPERMDNBNDNG"/>
</dbReference>
<dbReference type="Gene3D" id="3.40.190.10">
    <property type="entry name" value="Periplasmic binding protein-like II"/>
    <property type="match status" value="2"/>
</dbReference>
<dbReference type="GO" id="GO:0019808">
    <property type="term" value="F:polyamine binding"/>
    <property type="evidence" value="ECO:0007669"/>
    <property type="project" value="InterPro"/>
</dbReference>
<dbReference type="EMBL" id="MWZD01000017">
    <property type="protein sequence ID" value="PRI10696.1"/>
    <property type="molecule type" value="Genomic_DNA"/>
</dbReference>
<dbReference type="PANTHER" id="PTHR30222:SF17">
    <property type="entry name" value="SPERMIDINE_PUTRESCINE-BINDING PERIPLASMIC PROTEIN"/>
    <property type="match status" value="1"/>
</dbReference>
<dbReference type="PROSITE" id="PS51318">
    <property type="entry name" value="TAT"/>
    <property type="match status" value="1"/>
</dbReference>
<evidence type="ECO:0000256" key="4">
    <source>
        <dbReference type="ARBA" id="ARBA00022764"/>
    </source>
</evidence>
<dbReference type="SUPFAM" id="SSF53850">
    <property type="entry name" value="Periplasmic binding protein-like II"/>
    <property type="match status" value="1"/>
</dbReference>
<keyword evidence="2" id="KW-0813">Transport</keyword>
<dbReference type="Pfam" id="PF13343">
    <property type="entry name" value="SBP_bac_6"/>
    <property type="match status" value="1"/>
</dbReference>
<reference evidence="5 6" key="1">
    <citation type="journal article" date="2017" name="New Microbes New Infect">
        <title>Genome sequence of 'Leucobacter massiliensis' sp. nov. isolated from human pharynx after travel to the 2014 Hajj.</title>
        <authorList>
            <person name="Leangapichart T."/>
            <person name="Gautret P."/>
            <person name="Nguyen T.T."/>
            <person name="Armstrong N."/>
            <person name="Rolain J.M."/>
        </authorList>
    </citation>
    <scope>NUCLEOTIDE SEQUENCE [LARGE SCALE GENOMIC DNA]</scope>
    <source>
        <strain evidence="5 6">122RC15</strain>
    </source>
</reference>
<dbReference type="OrthoDB" id="9813777at2"/>
<comment type="subcellular location">
    <subcellularLocation>
        <location evidence="1">Periplasm</location>
    </subcellularLocation>
</comment>
<evidence type="ECO:0000313" key="6">
    <source>
        <dbReference type="Proteomes" id="UP000238650"/>
    </source>
</evidence>